<dbReference type="InterPro" id="IPR015590">
    <property type="entry name" value="Aldehyde_DH_dom"/>
</dbReference>
<dbReference type="InterPro" id="IPR016162">
    <property type="entry name" value="Ald_DH_N"/>
</dbReference>
<evidence type="ECO:0000313" key="6">
    <source>
        <dbReference type="EMBL" id="ORY32897.1"/>
    </source>
</evidence>
<dbReference type="InterPro" id="IPR016163">
    <property type="entry name" value="Ald_DH_C"/>
</dbReference>
<dbReference type="Pfam" id="PF00171">
    <property type="entry name" value="Aldedh"/>
    <property type="match status" value="1"/>
</dbReference>
<dbReference type="Gene3D" id="3.40.605.10">
    <property type="entry name" value="Aldehyde Dehydrogenase, Chain A, domain 1"/>
    <property type="match status" value="1"/>
</dbReference>
<keyword evidence="7" id="KW-1185">Reference proteome</keyword>
<dbReference type="InterPro" id="IPR016160">
    <property type="entry name" value="Ald_DH_CS_CYS"/>
</dbReference>
<dbReference type="InParanoid" id="A0A1Y2BEJ3"/>
<gene>
    <name evidence="6" type="ORF">BCR39DRAFT_583326</name>
</gene>
<dbReference type="EMBL" id="MCFC01000008">
    <property type="protein sequence ID" value="ORY32897.1"/>
    <property type="molecule type" value="Genomic_DNA"/>
</dbReference>
<dbReference type="SUPFAM" id="SSF53720">
    <property type="entry name" value="ALDH-like"/>
    <property type="match status" value="1"/>
</dbReference>
<dbReference type="GO" id="GO:0016620">
    <property type="term" value="F:oxidoreductase activity, acting on the aldehyde or oxo group of donors, NAD or NADP as acceptor"/>
    <property type="evidence" value="ECO:0007669"/>
    <property type="project" value="InterPro"/>
</dbReference>
<evidence type="ECO:0000313" key="7">
    <source>
        <dbReference type="Proteomes" id="UP000193986"/>
    </source>
</evidence>
<accession>A0A1Y2BEJ3</accession>
<protein>
    <submittedName>
        <fullName evidence="6">Succinate semialdehyde dehydrogenase</fullName>
    </submittedName>
</protein>
<dbReference type="CDD" id="cd07102">
    <property type="entry name" value="ALDH_EDX86601"/>
    <property type="match status" value="1"/>
</dbReference>
<dbReference type="FunFam" id="3.40.309.10:FF:000009">
    <property type="entry name" value="Aldehyde dehydrogenase A"/>
    <property type="match status" value="1"/>
</dbReference>
<dbReference type="STRING" id="71784.A0A1Y2BEJ3"/>
<dbReference type="PANTHER" id="PTHR11699">
    <property type="entry name" value="ALDEHYDE DEHYDROGENASE-RELATED"/>
    <property type="match status" value="1"/>
</dbReference>
<evidence type="ECO:0000259" key="5">
    <source>
        <dbReference type="Pfam" id="PF00171"/>
    </source>
</evidence>
<proteinExistence type="inferred from homology"/>
<dbReference type="Gene3D" id="3.40.309.10">
    <property type="entry name" value="Aldehyde Dehydrogenase, Chain A, domain 2"/>
    <property type="match status" value="1"/>
</dbReference>
<comment type="similarity">
    <text evidence="1 4">Belongs to the aldehyde dehydrogenase family.</text>
</comment>
<evidence type="ECO:0000256" key="1">
    <source>
        <dbReference type="ARBA" id="ARBA00009986"/>
    </source>
</evidence>
<feature type="domain" description="Aldehyde dehydrogenase" evidence="5">
    <location>
        <begin position="3"/>
        <end position="458"/>
    </location>
</feature>
<dbReference type="PROSITE" id="PS00070">
    <property type="entry name" value="ALDEHYDE_DEHYDR_CYS"/>
    <property type="match status" value="1"/>
</dbReference>
<dbReference type="InterPro" id="IPR016161">
    <property type="entry name" value="Ald_DH/histidinol_DH"/>
</dbReference>
<reference evidence="6 7" key="1">
    <citation type="submission" date="2016-07" db="EMBL/GenBank/DDBJ databases">
        <title>Pervasive Adenine N6-methylation of Active Genes in Fungi.</title>
        <authorList>
            <consortium name="DOE Joint Genome Institute"/>
            <person name="Mondo S.J."/>
            <person name="Dannebaum R.O."/>
            <person name="Kuo R.C."/>
            <person name="Labutti K."/>
            <person name="Haridas S."/>
            <person name="Kuo A."/>
            <person name="Salamov A."/>
            <person name="Ahrendt S.R."/>
            <person name="Lipzen A."/>
            <person name="Sullivan W."/>
            <person name="Andreopoulos W.B."/>
            <person name="Clum A."/>
            <person name="Lindquist E."/>
            <person name="Daum C."/>
            <person name="Ramamoorthy G.K."/>
            <person name="Gryganskyi A."/>
            <person name="Culley D."/>
            <person name="Magnuson J.K."/>
            <person name="James T.Y."/>
            <person name="O'Malley M.A."/>
            <person name="Stajich J.E."/>
            <person name="Spatafora J.W."/>
            <person name="Visel A."/>
            <person name="Grigoriev I.V."/>
        </authorList>
    </citation>
    <scope>NUCLEOTIDE SEQUENCE [LARGE SCALE GENOMIC DNA]</scope>
    <source>
        <strain evidence="6 7">68-887.2</strain>
    </source>
</reference>
<organism evidence="6 7">
    <name type="scientific">Naematelia encephala</name>
    <dbReference type="NCBI Taxonomy" id="71784"/>
    <lineage>
        <taxon>Eukaryota</taxon>
        <taxon>Fungi</taxon>
        <taxon>Dikarya</taxon>
        <taxon>Basidiomycota</taxon>
        <taxon>Agaricomycotina</taxon>
        <taxon>Tremellomycetes</taxon>
        <taxon>Tremellales</taxon>
        <taxon>Naemateliaceae</taxon>
        <taxon>Naematelia</taxon>
    </lineage>
</organism>
<evidence type="ECO:0000256" key="3">
    <source>
        <dbReference type="PROSITE-ProRule" id="PRU10007"/>
    </source>
</evidence>
<feature type="active site" evidence="3">
    <location>
        <position position="233"/>
    </location>
</feature>
<dbReference type="InterPro" id="IPR029510">
    <property type="entry name" value="Ald_DH_CS_GLU"/>
</dbReference>
<evidence type="ECO:0000256" key="4">
    <source>
        <dbReference type="RuleBase" id="RU003345"/>
    </source>
</evidence>
<dbReference type="AlphaFoldDB" id="A0A1Y2BEJ3"/>
<dbReference type="OrthoDB" id="310895at2759"/>
<keyword evidence="2 4" id="KW-0560">Oxidoreductase</keyword>
<comment type="caution">
    <text evidence="6">The sequence shown here is derived from an EMBL/GenBank/DDBJ whole genome shotgun (WGS) entry which is preliminary data.</text>
</comment>
<evidence type="ECO:0000256" key="2">
    <source>
        <dbReference type="ARBA" id="ARBA00023002"/>
    </source>
</evidence>
<sequence length="464" mass="50599">MSETQTTLSPIDGSAIITRKIPTASELDQVLEVSAQAFKSYRVLPLSERIAITSKFLGELERRRDELAVQLTEQMGRPTKGCWNEVGTAIKRGNYLISIAESSLGDVTLKESDTSDHIRLIKREPVGPVMVISPWNYPYLCQINGVVAALLAGNTVLLKPSPQTPLAAEAFESAYLAAGLPKGVLQVLHITPDLVNRAIADRRVKYVVFTGSVANGHAVTKAASESFKGLTLELGGKDPAYVRPDVDLDNAVEWLVDGAFYNCGQSCCAVERIYVHRSISDQFIEKYVDLVKKYKLGDPREADITLGPVVSLKSAETIRKQLADAERAGAKLMIPSEHFPNAKEGTTMVAPQVAINCNHSMELMMEETFGPVVGIMTVDSDEEAIRLMNDSPYGLTASVWTKDQQAFLDIVPQLETGMAFMNGCDAPDPALPWSGVKDSGRGISMSKFAFDGFTQVKGVDIRIR</sequence>
<name>A0A1Y2BEJ3_9TREE</name>
<dbReference type="Proteomes" id="UP000193986">
    <property type="component" value="Unassembled WGS sequence"/>
</dbReference>
<dbReference type="PROSITE" id="PS00687">
    <property type="entry name" value="ALDEHYDE_DEHYDR_GLU"/>
    <property type="match status" value="1"/>
</dbReference>